<dbReference type="Proteomes" id="UP000214720">
    <property type="component" value="Unassembled WGS sequence"/>
</dbReference>
<dbReference type="EMBL" id="MTHB01000081">
    <property type="protein sequence ID" value="OXC78025.1"/>
    <property type="molecule type" value="Genomic_DNA"/>
</dbReference>
<feature type="compositionally biased region" description="Basic and acidic residues" evidence="1">
    <location>
        <begin position="13"/>
        <end position="39"/>
    </location>
</feature>
<protein>
    <submittedName>
        <fullName evidence="2">Uncharacterized protein</fullName>
    </submittedName>
</protein>
<organism evidence="2 3">
    <name type="scientific">Caballeronia sordidicola</name>
    <name type="common">Burkholderia sordidicola</name>
    <dbReference type="NCBI Taxonomy" id="196367"/>
    <lineage>
        <taxon>Bacteria</taxon>
        <taxon>Pseudomonadati</taxon>
        <taxon>Pseudomonadota</taxon>
        <taxon>Betaproteobacteria</taxon>
        <taxon>Burkholderiales</taxon>
        <taxon>Burkholderiaceae</taxon>
        <taxon>Caballeronia</taxon>
    </lineage>
</organism>
<accession>A0A226X3L0</accession>
<evidence type="ECO:0000256" key="1">
    <source>
        <dbReference type="SAM" id="MobiDB-lite"/>
    </source>
</evidence>
<name>A0A226X3L0_CABSO</name>
<gene>
    <name evidence="2" type="ORF">BSU04_13950</name>
</gene>
<sequence>MFDEPNGSDESEINNKTELAARPDRIKTEKDFRTIRESTDFTGLDTKYE</sequence>
<comment type="caution">
    <text evidence="2">The sequence shown here is derived from an EMBL/GenBank/DDBJ whole genome shotgun (WGS) entry which is preliminary data.</text>
</comment>
<proteinExistence type="predicted"/>
<evidence type="ECO:0000313" key="2">
    <source>
        <dbReference type="EMBL" id="OXC78025.1"/>
    </source>
</evidence>
<evidence type="ECO:0000313" key="3">
    <source>
        <dbReference type="Proteomes" id="UP000214720"/>
    </source>
</evidence>
<reference evidence="3" key="1">
    <citation type="submission" date="2017-01" db="EMBL/GenBank/DDBJ databases">
        <title>Genome Analysis of Deinococcus marmoris KOPRI26562.</title>
        <authorList>
            <person name="Kim J.H."/>
            <person name="Oh H.-M."/>
        </authorList>
    </citation>
    <scope>NUCLEOTIDE SEQUENCE [LARGE SCALE GENOMIC DNA]</scope>
    <source>
        <strain evidence="3">PAMC 26633</strain>
    </source>
</reference>
<feature type="compositionally biased region" description="Acidic residues" evidence="1">
    <location>
        <begin position="1"/>
        <end position="12"/>
    </location>
</feature>
<dbReference type="AlphaFoldDB" id="A0A226X3L0"/>
<feature type="region of interest" description="Disordered" evidence="1">
    <location>
        <begin position="1"/>
        <end position="49"/>
    </location>
</feature>